<dbReference type="PANTHER" id="PTHR10316">
    <property type="entry name" value="MEMBRANE ASSOCIATED GUANYLATE KINASE-RELATED"/>
    <property type="match status" value="1"/>
</dbReference>
<keyword evidence="2" id="KW-0472">Membrane</keyword>
<dbReference type="SMART" id="SM00072">
    <property type="entry name" value="GuKc"/>
    <property type="match status" value="1"/>
</dbReference>
<dbReference type="Pfam" id="PF00625">
    <property type="entry name" value="Guanylate_kin"/>
    <property type="match status" value="1"/>
</dbReference>
<dbReference type="InterPro" id="IPR020590">
    <property type="entry name" value="Guanylate_kinase_CS"/>
</dbReference>
<feature type="region of interest" description="Disordered" evidence="3">
    <location>
        <begin position="1"/>
        <end position="31"/>
    </location>
</feature>
<dbReference type="PROSITE" id="PS50052">
    <property type="entry name" value="GUANYLATE_KINASE_2"/>
    <property type="match status" value="1"/>
</dbReference>
<dbReference type="Gene3D" id="3.30.63.10">
    <property type="entry name" value="Guanylate Kinase phosphate binding domain"/>
    <property type="match status" value="1"/>
</dbReference>
<dbReference type="SUPFAM" id="SSF52540">
    <property type="entry name" value="P-loop containing nucleoside triphosphate hydrolases"/>
    <property type="match status" value="1"/>
</dbReference>
<feature type="domain" description="Guanylate kinase-like" evidence="4">
    <location>
        <begin position="150"/>
        <end position="225"/>
    </location>
</feature>
<evidence type="ECO:0000256" key="1">
    <source>
        <dbReference type="ARBA" id="ARBA00004170"/>
    </source>
</evidence>
<gene>
    <name evidence="5" type="ORF">BpHYR1_034795</name>
</gene>
<dbReference type="GO" id="GO:0005737">
    <property type="term" value="C:cytoplasm"/>
    <property type="evidence" value="ECO:0007669"/>
    <property type="project" value="TreeGrafter"/>
</dbReference>
<evidence type="ECO:0000313" key="5">
    <source>
        <dbReference type="EMBL" id="RNA37969.1"/>
    </source>
</evidence>
<proteinExistence type="predicted"/>
<feature type="compositionally biased region" description="Low complexity" evidence="3">
    <location>
        <begin position="14"/>
        <end position="31"/>
    </location>
</feature>
<dbReference type="InterPro" id="IPR008144">
    <property type="entry name" value="Guanylate_kin-like_dom"/>
</dbReference>
<dbReference type="EMBL" id="REGN01000953">
    <property type="protein sequence ID" value="RNA37969.1"/>
    <property type="molecule type" value="Genomic_DNA"/>
</dbReference>
<dbReference type="OrthoDB" id="66881at2759"/>
<feature type="compositionally biased region" description="Polar residues" evidence="3">
    <location>
        <begin position="1"/>
        <end position="13"/>
    </location>
</feature>
<dbReference type="GO" id="GO:0007165">
    <property type="term" value="P:signal transduction"/>
    <property type="evidence" value="ECO:0007669"/>
    <property type="project" value="TreeGrafter"/>
</dbReference>
<accession>A0A3M7SQG6</accession>
<dbReference type="GO" id="GO:0016020">
    <property type="term" value="C:membrane"/>
    <property type="evidence" value="ECO:0007669"/>
    <property type="project" value="UniProtKB-SubCell"/>
</dbReference>
<name>A0A3M7SQG6_BRAPC</name>
<reference evidence="5 6" key="1">
    <citation type="journal article" date="2018" name="Sci. Rep.">
        <title>Genomic signatures of local adaptation to the degree of environmental predictability in rotifers.</title>
        <authorList>
            <person name="Franch-Gras L."/>
            <person name="Hahn C."/>
            <person name="Garcia-Roger E.M."/>
            <person name="Carmona M.J."/>
            <person name="Serra M."/>
            <person name="Gomez A."/>
        </authorList>
    </citation>
    <scope>NUCLEOTIDE SEQUENCE [LARGE SCALE GENOMIC DNA]</scope>
    <source>
        <strain evidence="5">HYR1</strain>
    </source>
</reference>
<dbReference type="FunFam" id="3.30.63.10:FF:000002">
    <property type="entry name" value="Guanylate kinase 1"/>
    <property type="match status" value="1"/>
</dbReference>
<comment type="caution">
    <text evidence="5">The sequence shown here is derived from an EMBL/GenBank/DDBJ whole genome shotgun (WGS) entry which is preliminary data.</text>
</comment>
<comment type="subcellular location">
    <subcellularLocation>
        <location evidence="1">Membrane</location>
        <topology evidence="1">Peripheral membrane protein</topology>
    </subcellularLocation>
</comment>
<evidence type="ECO:0000313" key="6">
    <source>
        <dbReference type="Proteomes" id="UP000276133"/>
    </source>
</evidence>
<dbReference type="STRING" id="10195.A0A3M7SQG6"/>
<evidence type="ECO:0000259" key="4">
    <source>
        <dbReference type="PROSITE" id="PS50052"/>
    </source>
</evidence>
<keyword evidence="6" id="KW-1185">Reference proteome</keyword>
<dbReference type="InterPro" id="IPR008145">
    <property type="entry name" value="GK/Ca_channel_bsu"/>
</dbReference>
<sequence length="275" mass="31183">MSSSHQAQTSPGVSSNSSSMSNSSLSGSSNHWSQKKHESVLDFSKLSQIDLEKLLLTRLQGGSENGQFVYLSSEFEPAYLNFSTNSRLAPNEIVLEIQSNKISGYTLFDCIDLLGKLYKSNKAITFRSVRYISQHLQHDLRPYLDARFHKGSIDYDLQQTIRENVYMRTVPCTTRLPRTGEINGQDYIFLSDEQFLELEQSGELLEYGVYNGHYYGTPKPPRRAINLLSTCSSQLQSPKISDINSKRNQSLNMMHNNVQGMIFVFFSMNGSVLLF</sequence>
<dbReference type="Proteomes" id="UP000276133">
    <property type="component" value="Unassembled WGS sequence"/>
</dbReference>
<dbReference type="InterPro" id="IPR027417">
    <property type="entry name" value="P-loop_NTPase"/>
</dbReference>
<evidence type="ECO:0000256" key="2">
    <source>
        <dbReference type="ARBA" id="ARBA00023136"/>
    </source>
</evidence>
<protein>
    <submittedName>
        <fullName evidence="5">Membrane-associated guanylate WW and PDZ domain-containing 2</fullName>
    </submittedName>
</protein>
<dbReference type="PROSITE" id="PS00856">
    <property type="entry name" value="GUANYLATE_KINASE_1"/>
    <property type="match status" value="1"/>
</dbReference>
<evidence type="ECO:0000256" key="3">
    <source>
        <dbReference type="SAM" id="MobiDB-lite"/>
    </source>
</evidence>
<dbReference type="AlphaFoldDB" id="A0A3M7SQG6"/>
<organism evidence="5 6">
    <name type="scientific">Brachionus plicatilis</name>
    <name type="common">Marine rotifer</name>
    <name type="synonym">Brachionus muelleri</name>
    <dbReference type="NCBI Taxonomy" id="10195"/>
    <lineage>
        <taxon>Eukaryota</taxon>
        <taxon>Metazoa</taxon>
        <taxon>Spiralia</taxon>
        <taxon>Gnathifera</taxon>
        <taxon>Rotifera</taxon>
        <taxon>Eurotatoria</taxon>
        <taxon>Monogononta</taxon>
        <taxon>Pseudotrocha</taxon>
        <taxon>Ploima</taxon>
        <taxon>Brachionidae</taxon>
        <taxon>Brachionus</taxon>
    </lineage>
</organism>
<dbReference type="PANTHER" id="PTHR10316:SF40">
    <property type="entry name" value="LD27118P"/>
    <property type="match status" value="1"/>
</dbReference>